<protein>
    <submittedName>
        <fullName evidence="6">Chalcone and stilbene synthases domain protein</fullName>
    </submittedName>
</protein>
<dbReference type="PANTHER" id="PTHR11877:SF46">
    <property type="entry name" value="TYPE III POLYKETIDE SYNTHASE A"/>
    <property type="match status" value="1"/>
</dbReference>
<keyword evidence="7" id="KW-1185">Reference proteome</keyword>
<dbReference type="InterPro" id="IPR016039">
    <property type="entry name" value="Thiolase-like"/>
</dbReference>
<dbReference type="PANTHER" id="PTHR11877">
    <property type="entry name" value="HYDROXYMETHYLGLUTARYL-COA SYNTHASE"/>
    <property type="match status" value="1"/>
</dbReference>
<dbReference type="Gene3D" id="3.40.47.10">
    <property type="match status" value="2"/>
</dbReference>
<reference evidence="6 7" key="1">
    <citation type="submission" date="2016-06" db="EMBL/GenBank/DDBJ databases">
        <authorList>
            <person name="Kjaerup R.B."/>
            <person name="Dalgaard T.S."/>
            <person name="Juul-Madsen H.R."/>
        </authorList>
    </citation>
    <scope>NUCLEOTIDE SEQUENCE [LARGE SCALE GENOMIC DNA]</scope>
    <source>
        <strain evidence="6 7">DSM 16361</strain>
    </source>
</reference>
<keyword evidence="2" id="KW-0808">Transferase</keyword>
<dbReference type="RefSeq" id="WP_094161209.1">
    <property type="nucleotide sequence ID" value="NZ_LT592171.1"/>
</dbReference>
<dbReference type="GO" id="GO:0016747">
    <property type="term" value="F:acyltransferase activity, transferring groups other than amino-acyl groups"/>
    <property type="evidence" value="ECO:0007669"/>
    <property type="project" value="InterPro"/>
</dbReference>
<dbReference type="InterPro" id="IPR012328">
    <property type="entry name" value="Chalcone/stilbene_synt_C"/>
</dbReference>
<evidence type="ECO:0000256" key="3">
    <source>
        <dbReference type="PIRSR" id="PIRSR000451-1"/>
    </source>
</evidence>
<evidence type="ECO:0000256" key="1">
    <source>
        <dbReference type="ARBA" id="ARBA00005531"/>
    </source>
</evidence>
<evidence type="ECO:0000259" key="4">
    <source>
        <dbReference type="Pfam" id="PF02797"/>
    </source>
</evidence>
<dbReference type="AlphaFoldDB" id="A0A238D6K3"/>
<evidence type="ECO:0000259" key="5">
    <source>
        <dbReference type="Pfam" id="PF08392"/>
    </source>
</evidence>
<dbReference type="GO" id="GO:0030639">
    <property type="term" value="P:polyketide biosynthetic process"/>
    <property type="evidence" value="ECO:0007669"/>
    <property type="project" value="TreeGrafter"/>
</dbReference>
<proteinExistence type="inferred from homology"/>
<gene>
    <name evidence="6" type="ORF">THIARS_70588</name>
</gene>
<feature type="domain" description="Chalcone/stilbene synthase C-terminal" evidence="4">
    <location>
        <begin position="237"/>
        <end position="322"/>
    </location>
</feature>
<dbReference type="PIRSF" id="PIRSF000451">
    <property type="entry name" value="PKS_III"/>
    <property type="match status" value="1"/>
</dbReference>
<organism evidence="6 7">
    <name type="scientific">Thiomonas delicata</name>
    <name type="common">Thiomonas cuprina</name>
    <dbReference type="NCBI Taxonomy" id="364030"/>
    <lineage>
        <taxon>Bacteria</taxon>
        <taxon>Pseudomonadati</taxon>
        <taxon>Pseudomonadota</taxon>
        <taxon>Betaproteobacteria</taxon>
        <taxon>Burkholderiales</taxon>
        <taxon>Thiomonas</taxon>
    </lineage>
</organism>
<comment type="similarity">
    <text evidence="1">Belongs to the thiolase-like superfamily. Chalcone/stilbene synthases family.</text>
</comment>
<evidence type="ECO:0000313" key="7">
    <source>
        <dbReference type="Proteomes" id="UP000214566"/>
    </source>
</evidence>
<dbReference type="Pfam" id="PF02797">
    <property type="entry name" value="Chal_sti_synt_C"/>
    <property type="match status" value="1"/>
</dbReference>
<dbReference type="Pfam" id="PF08392">
    <property type="entry name" value="FAE1_CUT1_RppA"/>
    <property type="match status" value="1"/>
</dbReference>
<evidence type="ECO:0000313" key="6">
    <source>
        <dbReference type="EMBL" id="SBP88968.1"/>
    </source>
</evidence>
<name>A0A238D6K3_THIDL</name>
<feature type="domain" description="FAE" evidence="5">
    <location>
        <begin position="80"/>
        <end position="205"/>
    </location>
</feature>
<feature type="active site" description="Acyl-thioester intermediate" evidence="3">
    <location>
        <position position="142"/>
    </location>
</feature>
<dbReference type="InterPro" id="IPR013601">
    <property type="entry name" value="FAE1_typ3_polyketide_synth"/>
</dbReference>
<dbReference type="Proteomes" id="UP000214566">
    <property type="component" value="Unassembled WGS sequence"/>
</dbReference>
<dbReference type="OrthoDB" id="9786288at2"/>
<evidence type="ECO:0000256" key="2">
    <source>
        <dbReference type="ARBA" id="ARBA00022679"/>
    </source>
</evidence>
<sequence length="353" mass="37481">MYFRGIGTATPPARYTKAECLDAFQQSDWFARLDARSHYLARTVLQRDNGMEARQLAVDTLGDVFTIDPNTLAQRFLANAPVLATLAAQRALAKAGLEPSDIGAVVVSTCTGHLCPGLSGYVVERMGLRADVQAFDLVGQGCAAALPNMQLGRALLASGAAEHVLSVCVEICSAAMFLDNDPGVLISACLFGDGAGAVVLSNTPNAAGPRIAWTDSMSLIDPTERKALMFESRDGMLRNILTRAVPSLAAEHARRVLDTVLARAGLGMGDIGTWIMHAGGRDVLLALEREFGLAAENLRYSASMLRQYGNLSSAFVYFVLEAALADAAPPGWWWLSSFGAGFSCHGALLEVTA</sequence>
<dbReference type="GO" id="GO:0006633">
    <property type="term" value="P:fatty acid biosynthetic process"/>
    <property type="evidence" value="ECO:0007669"/>
    <property type="project" value="InterPro"/>
</dbReference>
<dbReference type="EMBL" id="FLMQ01000056">
    <property type="protein sequence ID" value="SBP88968.1"/>
    <property type="molecule type" value="Genomic_DNA"/>
</dbReference>
<accession>A0A238D6K3</accession>
<dbReference type="SUPFAM" id="SSF53901">
    <property type="entry name" value="Thiolase-like"/>
    <property type="match status" value="1"/>
</dbReference>
<dbReference type="GO" id="GO:0016020">
    <property type="term" value="C:membrane"/>
    <property type="evidence" value="ECO:0007669"/>
    <property type="project" value="InterPro"/>
</dbReference>
<dbReference type="InterPro" id="IPR011141">
    <property type="entry name" value="Polyketide_synthase_type-III"/>
</dbReference>